<evidence type="ECO:0000313" key="2">
    <source>
        <dbReference type="EMBL" id="SHE86373.1"/>
    </source>
</evidence>
<feature type="compositionally biased region" description="Basic residues" evidence="1">
    <location>
        <begin position="396"/>
        <end position="405"/>
    </location>
</feature>
<proteinExistence type="predicted"/>
<evidence type="ECO:0000313" key="3">
    <source>
        <dbReference type="Proteomes" id="UP000184476"/>
    </source>
</evidence>
<feature type="region of interest" description="Disordered" evidence="1">
    <location>
        <begin position="390"/>
        <end position="436"/>
    </location>
</feature>
<sequence>MNRSTEQYDLIIIGSGETGHSVIKTLQEQGKKALLIELEPGTSITTVQTKQQPSSPVGQLSKQHNIERTAEDTDQILVCQQKLVTQFNETTTYSFLPQLTQPVTPEETSSIINHQTKRIEESDIVDAEFIDIFPKTERQNLDIAMDEHEADEILEVVEPELIGEEKESLTDHEDLFDGEFSSPFKTPFPAPKTHFSNVESHTFEEQNVKSEPPMHEQLLRRKFQADDPEDSIEPSFPLSFDGLQMDDHRPTTNWAQNVTPLLSNKELHQQPEEEDSFLDTLLDKPLPVERESRLRKRFMNKQRIEQQLDYHEPKSAEPVPIPSQKPEIKPPTFKTQIKPQMIQQKSEPISEQKEEANPLEVSKPVNIEPIVARRRTRTQKKKIMLTKNEALFETKSKKRRPHPSRKASQIEETDESLYNFENPSIQPFMRPPSTNEDPITAFKNDEQPVLEKDLFDTDEFIETAQPTLPTSNNDSLKRDDIEFEEPYDGYNSWDEFVTPYSTNNRKRQELDQIEKRKIALRGLHNLINNLG</sequence>
<dbReference type="Proteomes" id="UP000184476">
    <property type="component" value="Unassembled WGS sequence"/>
</dbReference>
<gene>
    <name evidence="2" type="ORF">SAMN05444392_10438</name>
</gene>
<reference evidence="2 3" key="1">
    <citation type="submission" date="2016-11" db="EMBL/GenBank/DDBJ databases">
        <authorList>
            <person name="Jaros S."/>
            <person name="Januszkiewicz K."/>
            <person name="Wedrychowicz H."/>
        </authorList>
    </citation>
    <scope>NUCLEOTIDE SEQUENCE [LARGE SCALE GENOMIC DNA]</scope>
    <source>
        <strain evidence="2 3">DSM 44666</strain>
    </source>
</reference>
<feature type="region of interest" description="Disordered" evidence="1">
    <location>
        <begin position="311"/>
        <end position="336"/>
    </location>
</feature>
<accession>A0A1M4WZ82</accession>
<name>A0A1M4WZ82_9BACL</name>
<dbReference type="RefSeq" id="WP_073154442.1">
    <property type="nucleotide sequence ID" value="NZ_FQVL01000004.1"/>
</dbReference>
<dbReference type="EMBL" id="FQVL01000004">
    <property type="protein sequence ID" value="SHE86373.1"/>
    <property type="molecule type" value="Genomic_DNA"/>
</dbReference>
<dbReference type="AlphaFoldDB" id="A0A1M4WZ82"/>
<organism evidence="2 3">
    <name type="scientific">Seinonella peptonophila</name>
    <dbReference type="NCBI Taxonomy" id="112248"/>
    <lineage>
        <taxon>Bacteria</taxon>
        <taxon>Bacillati</taxon>
        <taxon>Bacillota</taxon>
        <taxon>Bacilli</taxon>
        <taxon>Bacillales</taxon>
        <taxon>Thermoactinomycetaceae</taxon>
        <taxon>Seinonella</taxon>
    </lineage>
</organism>
<evidence type="ECO:0000256" key="1">
    <source>
        <dbReference type="SAM" id="MobiDB-lite"/>
    </source>
</evidence>
<protein>
    <submittedName>
        <fullName evidence="2">Uncharacterized protein</fullName>
    </submittedName>
</protein>
<dbReference type="STRING" id="112248.SAMN05444392_10438"/>
<dbReference type="OrthoDB" id="2988864at2"/>
<keyword evidence="3" id="KW-1185">Reference proteome</keyword>